<dbReference type="AlphaFoldDB" id="A0AAV4WG80"/>
<comment type="caution">
    <text evidence="1">The sequence shown here is derived from an EMBL/GenBank/DDBJ whole genome shotgun (WGS) entry which is preliminary data.</text>
</comment>
<proteinExistence type="predicted"/>
<dbReference type="EMBL" id="BPLR01016071">
    <property type="protein sequence ID" value="GIY81050.1"/>
    <property type="molecule type" value="Genomic_DNA"/>
</dbReference>
<name>A0AAV4WG80_CAEEX</name>
<keyword evidence="2" id="KW-1185">Reference proteome</keyword>
<reference evidence="1 2" key="1">
    <citation type="submission" date="2021-06" db="EMBL/GenBank/DDBJ databases">
        <title>Caerostris extrusa draft genome.</title>
        <authorList>
            <person name="Kono N."/>
            <person name="Arakawa K."/>
        </authorList>
    </citation>
    <scope>NUCLEOTIDE SEQUENCE [LARGE SCALE GENOMIC DNA]</scope>
</reference>
<protein>
    <submittedName>
        <fullName evidence="1">Uncharacterized protein</fullName>
    </submittedName>
</protein>
<sequence length="124" mass="13875">MLINFTGQKVTTYWHHGAQSPRMQVNDAINRRGCRARHVSPGGRSNNLSLAPFPLASWRLANFRGTPSILGGFFVPLFNLLAPFFLGDGCPVFDRMHCQKHGMAIKNFGAGNRREPFLYVCVEP</sequence>
<gene>
    <name evidence="1" type="ORF">CEXT_571591</name>
</gene>
<evidence type="ECO:0000313" key="2">
    <source>
        <dbReference type="Proteomes" id="UP001054945"/>
    </source>
</evidence>
<dbReference type="Proteomes" id="UP001054945">
    <property type="component" value="Unassembled WGS sequence"/>
</dbReference>
<evidence type="ECO:0000313" key="1">
    <source>
        <dbReference type="EMBL" id="GIY81050.1"/>
    </source>
</evidence>
<accession>A0AAV4WG80</accession>
<organism evidence="1 2">
    <name type="scientific">Caerostris extrusa</name>
    <name type="common">Bark spider</name>
    <name type="synonym">Caerostris bankana</name>
    <dbReference type="NCBI Taxonomy" id="172846"/>
    <lineage>
        <taxon>Eukaryota</taxon>
        <taxon>Metazoa</taxon>
        <taxon>Ecdysozoa</taxon>
        <taxon>Arthropoda</taxon>
        <taxon>Chelicerata</taxon>
        <taxon>Arachnida</taxon>
        <taxon>Araneae</taxon>
        <taxon>Araneomorphae</taxon>
        <taxon>Entelegynae</taxon>
        <taxon>Araneoidea</taxon>
        <taxon>Araneidae</taxon>
        <taxon>Caerostris</taxon>
    </lineage>
</organism>